<reference evidence="2" key="1">
    <citation type="submission" date="2021-06" db="EMBL/GenBank/DDBJ databases">
        <authorList>
            <person name="Hodson N. C."/>
            <person name="Mongue J. A."/>
            <person name="Jaron S. K."/>
        </authorList>
    </citation>
    <scope>NUCLEOTIDE SEQUENCE</scope>
</reference>
<evidence type="ECO:0000256" key="1">
    <source>
        <dbReference type="SAM" id="Phobius"/>
    </source>
</evidence>
<protein>
    <submittedName>
        <fullName evidence="2">Uncharacterized protein</fullName>
    </submittedName>
</protein>
<name>A0A8J2L584_9HEXA</name>
<evidence type="ECO:0000313" key="3">
    <source>
        <dbReference type="Proteomes" id="UP000708208"/>
    </source>
</evidence>
<dbReference type="OrthoDB" id="5296287at2759"/>
<keyword evidence="1" id="KW-0472">Membrane</keyword>
<proteinExistence type="predicted"/>
<dbReference type="EMBL" id="CAJVCH010539901">
    <property type="protein sequence ID" value="CAG7826476.1"/>
    <property type="molecule type" value="Genomic_DNA"/>
</dbReference>
<keyword evidence="1" id="KW-0812">Transmembrane</keyword>
<keyword evidence="3" id="KW-1185">Reference proteome</keyword>
<keyword evidence="1" id="KW-1133">Transmembrane helix</keyword>
<organism evidence="2 3">
    <name type="scientific">Allacma fusca</name>
    <dbReference type="NCBI Taxonomy" id="39272"/>
    <lineage>
        <taxon>Eukaryota</taxon>
        <taxon>Metazoa</taxon>
        <taxon>Ecdysozoa</taxon>
        <taxon>Arthropoda</taxon>
        <taxon>Hexapoda</taxon>
        <taxon>Collembola</taxon>
        <taxon>Symphypleona</taxon>
        <taxon>Sminthuridae</taxon>
        <taxon>Allacma</taxon>
    </lineage>
</organism>
<feature type="transmembrane region" description="Helical" evidence="1">
    <location>
        <begin position="31"/>
        <end position="54"/>
    </location>
</feature>
<comment type="caution">
    <text evidence="2">The sequence shown here is derived from an EMBL/GenBank/DDBJ whole genome shotgun (WGS) entry which is preliminary data.</text>
</comment>
<accession>A0A8J2L584</accession>
<sequence>MITEKNKDTAQKPENMDQVLEILGGFGKFQYLILVLILSMEIPCAFLMFVPIFIGVSPSEWLCDNDTVSRAEACSCQGTLSAVDPEAIVVTEWNLICGSSWVPDAVVSFQMSGMILGNFYISQVSDWYVYILLALQEVQ</sequence>
<gene>
    <name evidence="2" type="ORF">AFUS01_LOCUS36528</name>
</gene>
<dbReference type="AlphaFoldDB" id="A0A8J2L584"/>
<evidence type="ECO:0000313" key="2">
    <source>
        <dbReference type="EMBL" id="CAG7826476.1"/>
    </source>
</evidence>
<dbReference type="Proteomes" id="UP000708208">
    <property type="component" value="Unassembled WGS sequence"/>
</dbReference>